<accession>A0ABQ1I769</accession>
<keyword evidence="13" id="KW-0735">Signal-anchor</keyword>
<keyword evidence="7" id="KW-0812">Transmembrane</keyword>
<evidence type="ECO:0000256" key="8">
    <source>
        <dbReference type="ARBA" id="ARBA00022737"/>
    </source>
</evidence>
<evidence type="ECO:0000259" key="15">
    <source>
        <dbReference type="PROSITE" id="PS52015"/>
    </source>
</evidence>
<comment type="caution">
    <text evidence="16">The sequence shown here is derived from an EMBL/GenBank/DDBJ whole genome shotgun (WGS) entry which is preliminary data.</text>
</comment>
<keyword evidence="10" id="KW-1133">Transmembrane helix</keyword>
<reference evidence="17" key="1">
    <citation type="journal article" date="2019" name="Int. J. Syst. Evol. Microbiol.">
        <title>The Global Catalogue of Microorganisms (GCM) 10K type strain sequencing project: providing services to taxonomists for standard genome sequencing and annotation.</title>
        <authorList>
            <consortium name="The Broad Institute Genomics Platform"/>
            <consortium name="The Broad Institute Genome Sequencing Center for Infectious Disease"/>
            <person name="Wu L."/>
            <person name="Ma J."/>
        </authorList>
    </citation>
    <scope>NUCLEOTIDE SEQUENCE [LARGE SCALE GENOMIC DNA]</scope>
    <source>
        <strain evidence="17">CGMCC 1.10131</strain>
    </source>
</reference>
<comment type="subunit">
    <text evidence="12">Homodimer. Forms a complex with the accessory proteins ExbB and ExbD.</text>
</comment>
<evidence type="ECO:0000256" key="5">
    <source>
        <dbReference type="ARBA" id="ARBA00022475"/>
    </source>
</evidence>
<dbReference type="InterPro" id="IPR037682">
    <property type="entry name" value="TonB_C"/>
</dbReference>
<keyword evidence="8" id="KW-0677">Repeat</keyword>
<evidence type="ECO:0000313" key="17">
    <source>
        <dbReference type="Proteomes" id="UP000651977"/>
    </source>
</evidence>
<evidence type="ECO:0000256" key="3">
    <source>
        <dbReference type="ARBA" id="ARBA00022362"/>
    </source>
</evidence>
<comment type="similarity">
    <text evidence="2 13">Belongs to the TonB family.</text>
</comment>
<feature type="compositionally biased region" description="Polar residues" evidence="14">
    <location>
        <begin position="76"/>
        <end position="88"/>
    </location>
</feature>
<protein>
    <recommendedName>
        <fullName evidence="3 13">Protein TonB</fullName>
    </recommendedName>
</protein>
<comment type="subcellular location">
    <subcellularLocation>
        <location evidence="1 13">Cell inner membrane</location>
        <topology evidence="1 13">Single-pass membrane protein</topology>
        <orientation evidence="1 13">Periplasmic side</orientation>
    </subcellularLocation>
</comment>
<evidence type="ECO:0000256" key="14">
    <source>
        <dbReference type="SAM" id="MobiDB-lite"/>
    </source>
</evidence>
<keyword evidence="6 13" id="KW-0997">Cell inner membrane</keyword>
<dbReference type="NCBIfam" id="TIGR01352">
    <property type="entry name" value="tonB_Cterm"/>
    <property type="match status" value="1"/>
</dbReference>
<evidence type="ECO:0000256" key="1">
    <source>
        <dbReference type="ARBA" id="ARBA00004383"/>
    </source>
</evidence>
<evidence type="ECO:0000256" key="7">
    <source>
        <dbReference type="ARBA" id="ARBA00022692"/>
    </source>
</evidence>
<comment type="function">
    <text evidence="13">Interacts with outer membrane receptor proteins that carry out high-affinity binding and energy dependent uptake into the periplasmic space of specific substrates. It could act to transduce energy from the cytoplasmic membrane to specific energy-requiring processes in the outer membrane, resulting in the release into the periplasm of ligands bound by these outer membrane proteins.</text>
</comment>
<keyword evidence="17" id="KW-1185">Reference proteome</keyword>
<sequence length="215" mass="23387">MLRLMMLSPLGLLAALSFFWGLAQLAGLGQSLPKPSNEVRLNPFLVQLQDSDVELRTREREKPPEPEIAEPLALPQLSSEPKTSSSLPNIDLTLPQIESSPVAINMVAGLADFAPPGPVEVSIERNPVALSKFAPSYPRAAMRRKIEGSVTVSFQVAPNGSVVAGTIEVLQSNPKGVFDLAVKRALYRWTFQPKTENGQNVGFKALQTLEFKLAE</sequence>
<evidence type="ECO:0000256" key="11">
    <source>
        <dbReference type="ARBA" id="ARBA00023136"/>
    </source>
</evidence>
<keyword evidence="11" id="KW-0472">Membrane</keyword>
<evidence type="ECO:0000256" key="4">
    <source>
        <dbReference type="ARBA" id="ARBA00022448"/>
    </source>
</evidence>
<dbReference type="Proteomes" id="UP000651977">
    <property type="component" value="Unassembled WGS sequence"/>
</dbReference>
<dbReference type="InterPro" id="IPR003538">
    <property type="entry name" value="TonB"/>
</dbReference>
<keyword evidence="5 13" id="KW-1003">Cell membrane</keyword>
<dbReference type="PANTHER" id="PTHR33446">
    <property type="entry name" value="PROTEIN TONB-RELATED"/>
    <property type="match status" value="1"/>
</dbReference>
<dbReference type="PRINTS" id="PR01374">
    <property type="entry name" value="TONBPROTEIN"/>
</dbReference>
<feature type="compositionally biased region" description="Basic and acidic residues" evidence="14">
    <location>
        <begin position="53"/>
        <end position="65"/>
    </location>
</feature>
<organism evidence="16 17">
    <name type="scientific">Agarivorans gilvus</name>
    <dbReference type="NCBI Taxonomy" id="680279"/>
    <lineage>
        <taxon>Bacteria</taxon>
        <taxon>Pseudomonadati</taxon>
        <taxon>Pseudomonadota</taxon>
        <taxon>Gammaproteobacteria</taxon>
        <taxon>Alteromonadales</taxon>
        <taxon>Alteromonadaceae</taxon>
        <taxon>Agarivorans</taxon>
    </lineage>
</organism>
<evidence type="ECO:0000256" key="12">
    <source>
        <dbReference type="ARBA" id="ARBA00025849"/>
    </source>
</evidence>
<evidence type="ECO:0000313" key="16">
    <source>
        <dbReference type="EMBL" id="GGB20000.1"/>
    </source>
</evidence>
<proteinExistence type="inferred from homology"/>
<evidence type="ECO:0000256" key="9">
    <source>
        <dbReference type="ARBA" id="ARBA00022927"/>
    </source>
</evidence>
<keyword evidence="9 13" id="KW-0653">Protein transport</keyword>
<evidence type="ECO:0000256" key="6">
    <source>
        <dbReference type="ARBA" id="ARBA00022519"/>
    </source>
</evidence>
<dbReference type="RefSeq" id="WP_055732486.1">
    <property type="nucleotide sequence ID" value="NZ_BMDY01000032.1"/>
</dbReference>
<dbReference type="InterPro" id="IPR051045">
    <property type="entry name" value="TonB-dependent_transducer"/>
</dbReference>
<dbReference type="Pfam" id="PF03544">
    <property type="entry name" value="TonB_C"/>
    <property type="match status" value="1"/>
</dbReference>
<name>A0ABQ1I769_9ALTE</name>
<feature type="domain" description="TonB C-terminal" evidence="15">
    <location>
        <begin position="122"/>
        <end position="215"/>
    </location>
</feature>
<evidence type="ECO:0000256" key="2">
    <source>
        <dbReference type="ARBA" id="ARBA00006555"/>
    </source>
</evidence>
<evidence type="ECO:0000256" key="13">
    <source>
        <dbReference type="RuleBase" id="RU362123"/>
    </source>
</evidence>
<evidence type="ECO:0000256" key="10">
    <source>
        <dbReference type="ARBA" id="ARBA00022989"/>
    </source>
</evidence>
<dbReference type="InterPro" id="IPR006260">
    <property type="entry name" value="TonB/TolA_C"/>
</dbReference>
<keyword evidence="4 13" id="KW-0813">Transport</keyword>
<dbReference type="SUPFAM" id="SSF74653">
    <property type="entry name" value="TolA/TonB C-terminal domain"/>
    <property type="match status" value="1"/>
</dbReference>
<dbReference type="EMBL" id="BMDY01000032">
    <property type="protein sequence ID" value="GGB20000.1"/>
    <property type="molecule type" value="Genomic_DNA"/>
</dbReference>
<feature type="region of interest" description="Disordered" evidence="14">
    <location>
        <begin position="52"/>
        <end position="89"/>
    </location>
</feature>
<dbReference type="PROSITE" id="PS52015">
    <property type="entry name" value="TONB_CTD"/>
    <property type="match status" value="1"/>
</dbReference>
<dbReference type="PANTHER" id="PTHR33446:SF8">
    <property type="entry name" value="PROTEIN TONB"/>
    <property type="match status" value="1"/>
</dbReference>
<dbReference type="Gene3D" id="3.30.2420.10">
    <property type="entry name" value="TonB"/>
    <property type="match status" value="1"/>
</dbReference>
<gene>
    <name evidence="16" type="ORF">GCM10007414_36760</name>
</gene>